<gene>
    <name evidence="2" type="ORF">DET61_11693</name>
</gene>
<evidence type="ECO:0000313" key="2">
    <source>
        <dbReference type="EMBL" id="RCW64052.1"/>
    </source>
</evidence>
<dbReference type="EMBL" id="QPJI01000016">
    <property type="protein sequence ID" value="RCW64052.1"/>
    <property type="molecule type" value="Genomic_DNA"/>
</dbReference>
<dbReference type="AlphaFoldDB" id="A0A368X7S4"/>
<dbReference type="RefSeq" id="WP_114435163.1">
    <property type="nucleotide sequence ID" value="NZ_QPJI01000016.1"/>
</dbReference>
<dbReference type="Proteomes" id="UP000253647">
    <property type="component" value="Unassembled WGS sequence"/>
</dbReference>
<evidence type="ECO:0008006" key="4">
    <source>
        <dbReference type="Google" id="ProtNLM"/>
    </source>
</evidence>
<name>A0A368X7S4_MARNT</name>
<feature type="compositionally biased region" description="Basic and acidic residues" evidence="1">
    <location>
        <begin position="200"/>
        <end position="228"/>
    </location>
</feature>
<evidence type="ECO:0000313" key="3">
    <source>
        <dbReference type="Proteomes" id="UP000253647"/>
    </source>
</evidence>
<protein>
    <recommendedName>
        <fullName evidence="4">DUF1845 domain-containing protein</fullName>
    </recommendedName>
</protein>
<feature type="region of interest" description="Disordered" evidence="1">
    <location>
        <begin position="177"/>
        <end position="228"/>
    </location>
</feature>
<sequence length="228" mass="25518">MALMKQIEGDRKAKSAPVIKQELSLSTLAAQKVMVRSFEKLAESLFQVSVILRAVGEREHVDAAEEILNKHFETASTDIEAKIEQMKQLAEQHGVSITPDYTNQVRYELEINTPHLARFVGLVGRMDDLVSMIDALWLHSILDDRQASNARYEWSRRMINVAGRIIGMSRKVRKEAYNSGQQELVDSVAGAEPKDDDMDPELKKAAESEDADKPAEAKSKPKAKKEAA</sequence>
<proteinExistence type="predicted"/>
<reference evidence="2 3" key="1">
    <citation type="submission" date="2018-07" db="EMBL/GenBank/DDBJ databases">
        <title>Freshwater and sediment microbial communities from various areas in North America, analyzing microbe dynamics in response to fracking.</title>
        <authorList>
            <person name="Lamendella R."/>
        </authorList>
    </citation>
    <scope>NUCLEOTIDE SEQUENCE [LARGE SCALE GENOMIC DNA]</scope>
    <source>
        <strain evidence="2 3">105B</strain>
    </source>
</reference>
<accession>A0A368X7S4</accession>
<comment type="caution">
    <text evidence="2">The sequence shown here is derived from an EMBL/GenBank/DDBJ whole genome shotgun (WGS) entry which is preliminary data.</text>
</comment>
<organism evidence="2 3">
    <name type="scientific">Marinobacter nauticus</name>
    <name type="common">Marinobacter hydrocarbonoclasticus</name>
    <name type="synonym">Marinobacter aquaeolei</name>
    <dbReference type="NCBI Taxonomy" id="2743"/>
    <lineage>
        <taxon>Bacteria</taxon>
        <taxon>Pseudomonadati</taxon>
        <taxon>Pseudomonadota</taxon>
        <taxon>Gammaproteobacteria</taxon>
        <taxon>Pseudomonadales</taxon>
        <taxon>Marinobacteraceae</taxon>
        <taxon>Marinobacter</taxon>
    </lineage>
</organism>
<evidence type="ECO:0000256" key="1">
    <source>
        <dbReference type="SAM" id="MobiDB-lite"/>
    </source>
</evidence>